<sequence length="55" mass="5698">MSETHAPVLIVGGGIAGLSAATRLKEHGVPVLVLEGKDRLGGRIHTIDVAVPFIQ</sequence>
<dbReference type="PANTHER" id="PTHR10742:SF410">
    <property type="entry name" value="LYSINE-SPECIFIC HISTONE DEMETHYLASE 2"/>
    <property type="match status" value="1"/>
</dbReference>
<proteinExistence type="predicted"/>
<dbReference type="GO" id="GO:0016491">
    <property type="term" value="F:oxidoreductase activity"/>
    <property type="evidence" value="ECO:0007669"/>
    <property type="project" value="TreeGrafter"/>
</dbReference>
<reference evidence="1" key="1">
    <citation type="submission" date="2018-05" db="EMBL/GenBank/DDBJ databases">
        <authorList>
            <person name="Lanie J.A."/>
            <person name="Ng W.-L."/>
            <person name="Kazmierczak K.M."/>
            <person name="Andrzejewski T.M."/>
            <person name="Davidsen T.M."/>
            <person name="Wayne K.J."/>
            <person name="Tettelin H."/>
            <person name="Glass J.I."/>
            <person name="Rusch D."/>
            <person name="Podicherti R."/>
            <person name="Tsui H.-C.T."/>
            <person name="Winkler M.E."/>
        </authorList>
    </citation>
    <scope>NUCLEOTIDE SEQUENCE</scope>
</reference>
<accession>A0A382GQM6</accession>
<evidence type="ECO:0008006" key="2">
    <source>
        <dbReference type="Google" id="ProtNLM"/>
    </source>
</evidence>
<dbReference type="SUPFAM" id="SSF51905">
    <property type="entry name" value="FAD/NAD(P)-binding domain"/>
    <property type="match status" value="1"/>
</dbReference>
<name>A0A382GQM6_9ZZZZ</name>
<dbReference type="AlphaFoldDB" id="A0A382GQM6"/>
<organism evidence="1">
    <name type="scientific">marine metagenome</name>
    <dbReference type="NCBI Taxonomy" id="408172"/>
    <lineage>
        <taxon>unclassified sequences</taxon>
        <taxon>metagenomes</taxon>
        <taxon>ecological metagenomes</taxon>
    </lineage>
</organism>
<gene>
    <name evidence="1" type="ORF">METZ01_LOCUS229969</name>
</gene>
<dbReference type="Gene3D" id="3.50.50.60">
    <property type="entry name" value="FAD/NAD(P)-binding domain"/>
    <property type="match status" value="1"/>
</dbReference>
<dbReference type="Pfam" id="PF13450">
    <property type="entry name" value="NAD_binding_8"/>
    <property type="match status" value="1"/>
</dbReference>
<dbReference type="InterPro" id="IPR036188">
    <property type="entry name" value="FAD/NAD-bd_sf"/>
</dbReference>
<dbReference type="EMBL" id="UINC01056732">
    <property type="protein sequence ID" value="SVB77115.1"/>
    <property type="molecule type" value="Genomic_DNA"/>
</dbReference>
<dbReference type="InterPro" id="IPR050281">
    <property type="entry name" value="Flavin_monoamine_oxidase"/>
</dbReference>
<protein>
    <recommendedName>
        <fullName evidence="2">Amine oxidase domain-containing protein</fullName>
    </recommendedName>
</protein>
<dbReference type="PANTHER" id="PTHR10742">
    <property type="entry name" value="FLAVIN MONOAMINE OXIDASE"/>
    <property type="match status" value="1"/>
</dbReference>
<evidence type="ECO:0000313" key="1">
    <source>
        <dbReference type="EMBL" id="SVB77115.1"/>
    </source>
</evidence>